<keyword evidence="3" id="KW-1185">Reference proteome</keyword>
<evidence type="ECO:0000313" key="2">
    <source>
        <dbReference type="EMBL" id="GIY87860.1"/>
    </source>
</evidence>
<accession>A0AAV4X122</accession>
<evidence type="ECO:0000256" key="1">
    <source>
        <dbReference type="SAM" id="MobiDB-lite"/>
    </source>
</evidence>
<gene>
    <name evidence="2" type="ORF">CEXT_180511</name>
</gene>
<dbReference type="AlphaFoldDB" id="A0AAV4X122"/>
<evidence type="ECO:0000313" key="3">
    <source>
        <dbReference type="Proteomes" id="UP001054945"/>
    </source>
</evidence>
<proteinExistence type="predicted"/>
<feature type="region of interest" description="Disordered" evidence="1">
    <location>
        <begin position="1"/>
        <end position="35"/>
    </location>
</feature>
<dbReference type="EMBL" id="BPLR01016986">
    <property type="protein sequence ID" value="GIY87860.1"/>
    <property type="molecule type" value="Genomic_DNA"/>
</dbReference>
<reference evidence="2 3" key="1">
    <citation type="submission" date="2021-06" db="EMBL/GenBank/DDBJ databases">
        <title>Caerostris extrusa draft genome.</title>
        <authorList>
            <person name="Kono N."/>
            <person name="Arakawa K."/>
        </authorList>
    </citation>
    <scope>NUCLEOTIDE SEQUENCE [LARGE SCALE GENOMIC DNA]</scope>
</reference>
<comment type="caution">
    <text evidence="2">The sequence shown here is derived from an EMBL/GenBank/DDBJ whole genome shotgun (WGS) entry which is preliminary data.</text>
</comment>
<sequence length="116" mass="12729">MGSQNRNRIIKDGNESDITESSDVVDTNSNPSQCSTIAISNIQGSETQNESDTDTSANGISTFSFVSNYQDKLLRILSNQLEIQKQSLAVQEKLIALMKNMSNCSPESQPLKIEVD</sequence>
<name>A0AAV4X122_CAEEX</name>
<dbReference type="Proteomes" id="UP001054945">
    <property type="component" value="Unassembled WGS sequence"/>
</dbReference>
<organism evidence="2 3">
    <name type="scientific">Caerostris extrusa</name>
    <name type="common">Bark spider</name>
    <name type="synonym">Caerostris bankana</name>
    <dbReference type="NCBI Taxonomy" id="172846"/>
    <lineage>
        <taxon>Eukaryota</taxon>
        <taxon>Metazoa</taxon>
        <taxon>Ecdysozoa</taxon>
        <taxon>Arthropoda</taxon>
        <taxon>Chelicerata</taxon>
        <taxon>Arachnida</taxon>
        <taxon>Araneae</taxon>
        <taxon>Araneomorphae</taxon>
        <taxon>Entelegynae</taxon>
        <taxon>Araneoidea</taxon>
        <taxon>Araneidae</taxon>
        <taxon>Caerostris</taxon>
    </lineage>
</organism>
<feature type="compositionally biased region" description="Polar residues" evidence="1">
    <location>
        <begin position="21"/>
        <end position="35"/>
    </location>
</feature>
<protein>
    <submittedName>
        <fullName evidence="2">Uncharacterized protein</fullName>
    </submittedName>
</protein>